<evidence type="ECO:0000313" key="1">
    <source>
        <dbReference type="EMBL" id="AYF79079.1"/>
    </source>
</evidence>
<organism evidence="1 2">
    <name type="scientific">Nocardia yunnanensis</name>
    <dbReference type="NCBI Taxonomy" id="2382165"/>
    <lineage>
        <taxon>Bacteria</taxon>
        <taxon>Bacillati</taxon>
        <taxon>Actinomycetota</taxon>
        <taxon>Actinomycetes</taxon>
        <taxon>Mycobacteriales</taxon>
        <taxon>Nocardiaceae</taxon>
        <taxon>Nocardia</taxon>
    </lineage>
</organism>
<evidence type="ECO:0000313" key="2">
    <source>
        <dbReference type="Proteomes" id="UP000267164"/>
    </source>
</evidence>
<dbReference type="AlphaFoldDB" id="A0A386ZQS3"/>
<protein>
    <recommendedName>
        <fullName evidence="3">Recombinase family protein</fullName>
    </recommendedName>
</protein>
<dbReference type="OrthoDB" id="4559413at2"/>
<accession>A0A386ZQS3</accession>
<dbReference type="KEGG" id="nyu:D7D52_16070"/>
<dbReference type="EMBL" id="CP032568">
    <property type="protein sequence ID" value="AYF79079.1"/>
    <property type="molecule type" value="Genomic_DNA"/>
</dbReference>
<reference evidence="1 2" key="1">
    <citation type="submission" date="2018-09" db="EMBL/GenBank/DDBJ databases">
        <title>Nocardia yunnanensis sp. nov., an actinomycete isolated from a soil sample.</title>
        <authorList>
            <person name="Zhang J."/>
        </authorList>
    </citation>
    <scope>NUCLEOTIDE SEQUENCE [LARGE SCALE GENOMIC DNA]</scope>
    <source>
        <strain evidence="1 2">CFHS0054</strain>
    </source>
</reference>
<keyword evidence="2" id="KW-1185">Reference proteome</keyword>
<dbReference type="Proteomes" id="UP000267164">
    <property type="component" value="Chromosome"/>
</dbReference>
<sequence>MRYKPTALGYVRTDVSGIAQLWDESQVRNLAKRFGYDFADMIVYDPKSGRPPLARLRAQATRLDAEAVIVPSPEHFEGGEVPGTLVQQLDVITVSPEATYARRAMPPLRDLPPVQADGA</sequence>
<name>A0A386ZQS3_9NOCA</name>
<proteinExistence type="predicted"/>
<evidence type="ECO:0008006" key="3">
    <source>
        <dbReference type="Google" id="ProtNLM"/>
    </source>
</evidence>
<gene>
    <name evidence="1" type="ORF">D7D52_16070</name>
</gene>